<evidence type="ECO:0000313" key="2">
    <source>
        <dbReference type="EMBL" id="KAF8706647.1"/>
    </source>
</evidence>
<sequence length="136" mass="14941">MSVSLRLRVAFIVIQQPPASLFELPFPLVSPNAKNRCHFAVLLCLSTIQSQLLSRRANTFQPGSHSFNSDSNIPLASLADVPNLPHKRPAENRRLLLGDDQASPENVGEPSNEELHDVFYNFLALLPPASTGTELV</sequence>
<proteinExistence type="predicted"/>
<name>A0A8H7HVA8_9AGAM</name>
<feature type="compositionally biased region" description="Basic and acidic residues" evidence="1">
    <location>
        <begin position="88"/>
        <end position="97"/>
    </location>
</feature>
<dbReference type="EMBL" id="JACYCD010000051">
    <property type="protein sequence ID" value="KAF8706647.1"/>
    <property type="molecule type" value="Genomic_DNA"/>
</dbReference>
<reference evidence="2" key="1">
    <citation type="submission" date="2020-09" db="EMBL/GenBank/DDBJ databases">
        <title>Comparative genome analyses of four rice-infecting Rhizoctonia solani isolates reveal extensive enrichment of homogalacturonan modification genes.</title>
        <authorList>
            <person name="Lee D.-Y."/>
            <person name="Jeon J."/>
            <person name="Kim K.-T."/>
            <person name="Cheong K."/>
            <person name="Song H."/>
            <person name="Choi G."/>
            <person name="Ko J."/>
            <person name="Opiyo S.O."/>
            <person name="Zuo S."/>
            <person name="Madhav S."/>
            <person name="Lee Y.-H."/>
            <person name="Wang G.-L."/>
        </authorList>
    </citation>
    <scope>NUCLEOTIDE SEQUENCE</scope>
    <source>
        <strain evidence="2">AG1-IA WGL</strain>
    </source>
</reference>
<protein>
    <submittedName>
        <fullName evidence="2">Uncharacterized protein</fullName>
    </submittedName>
</protein>
<evidence type="ECO:0000256" key="1">
    <source>
        <dbReference type="SAM" id="MobiDB-lite"/>
    </source>
</evidence>
<dbReference type="AlphaFoldDB" id="A0A8H7HVA8"/>
<dbReference type="Proteomes" id="UP000602905">
    <property type="component" value="Unassembled WGS sequence"/>
</dbReference>
<accession>A0A8H7HVA8</accession>
<evidence type="ECO:0000313" key="3">
    <source>
        <dbReference type="Proteomes" id="UP000602905"/>
    </source>
</evidence>
<feature type="non-terminal residue" evidence="2">
    <location>
        <position position="1"/>
    </location>
</feature>
<comment type="caution">
    <text evidence="2">The sequence shown here is derived from an EMBL/GenBank/DDBJ whole genome shotgun (WGS) entry which is preliminary data.</text>
</comment>
<organism evidence="2 3">
    <name type="scientific">Rhizoctonia solani</name>
    <dbReference type="NCBI Taxonomy" id="456999"/>
    <lineage>
        <taxon>Eukaryota</taxon>
        <taxon>Fungi</taxon>
        <taxon>Dikarya</taxon>
        <taxon>Basidiomycota</taxon>
        <taxon>Agaricomycotina</taxon>
        <taxon>Agaricomycetes</taxon>
        <taxon>Cantharellales</taxon>
        <taxon>Ceratobasidiaceae</taxon>
        <taxon>Rhizoctonia</taxon>
    </lineage>
</organism>
<gene>
    <name evidence="2" type="ORF">RHS03_04577</name>
</gene>
<feature type="region of interest" description="Disordered" evidence="1">
    <location>
        <begin position="78"/>
        <end position="110"/>
    </location>
</feature>
<dbReference type="OrthoDB" id="10619987at2759"/>